<keyword evidence="3" id="KW-0862">Zinc</keyword>
<keyword evidence="9" id="KW-1185">Reference proteome</keyword>
<dbReference type="PROSITE" id="PS50089">
    <property type="entry name" value="ZF_RING_2"/>
    <property type="match status" value="2"/>
</dbReference>
<evidence type="ECO:0000256" key="3">
    <source>
        <dbReference type="ARBA" id="ARBA00022833"/>
    </source>
</evidence>
<gene>
    <name evidence="8" type="ORF">URODEC1_LOCUS1651</name>
</gene>
<feature type="compositionally biased region" description="Basic and acidic residues" evidence="5">
    <location>
        <begin position="1"/>
        <end position="19"/>
    </location>
</feature>
<feature type="domain" description="ZZ-type" evidence="7">
    <location>
        <begin position="344"/>
        <end position="405"/>
    </location>
</feature>
<feature type="region of interest" description="Disordered" evidence="5">
    <location>
        <begin position="1"/>
        <end position="55"/>
    </location>
</feature>
<dbReference type="PROSITE" id="PS50135">
    <property type="entry name" value="ZF_ZZ_2"/>
    <property type="match status" value="1"/>
</dbReference>
<feature type="compositionally biased region" description="Basic and acidic residues" evidence="5">
    <location>
        <begin position="414"/>
        <end position="437"/>
    </location>
</feature>
<dbReference type="InterPro" id="IPR017907">
    <property type="entry name" value="Znf_RING_CS"/>
</dbReference>
<proteinExistence type="predicted"/>
<dbReference type="InterPro" id="IPR027370">
    <property type="entry name" value="Znf-RING_euk"/>
</dbReference>
<dbReference type="PANTHER" id="PTHR15898">
    <property type="entry name" value="BIFUNCTIONAL APOPTOSIS REGULATOR"/>
    <property type="match status" value="1"/>
</dbReference>
<accession>A0ABC8VB70</accession>
<dbReference type="Pfam" id="PF13445">
    <property type="entry name" value="zf-RING_UBOX"/>
    <property type="match status" value="2"/>
</dbReference>
<dbReference type="Pfam" id="PF00569">
    <property type="entry name" value="ZZ"/>
    <property type="match status" value="1"/>
</dbReference>
<organism evidence="8 9">
    <name type="scientific">Urochloa decumbens</name>
    <dbReference type="NCBI Taxonomy" id="240449"/>
    <lineage>
        <taxon>Eukaryota</taxon>
        <taxon>Viridiplantae</taxon>
        <taxon>Streptophyta</taxon>
        <taxon>Embryophyta</taxon>
        <taxon>Tracheophyta</taxon>
        <taxon>Spermatophyta</taxon>
        <taxon>Magnoliopsida</taxon>
        <taxon>Liliopsida</taxon>
        <taxon>Poales</taxon>
        <taxon>Poaceae</taxon>
        <taxon>PACMAD clade</taxon>
        <taxon>Panicoideae</taxon>
        <taxon>Panicodae</taxon>
        <taxon>Paniceae</taxon>
        <taxon>Melinidinae</taxon>
        <taxon>Urochloa</taxon>
    </lineage>
</organism>
<evidence type="ECO:0000259" key="6">
    <source>
        <dbReference type="PROSITE" id="PS50089"/>
    </source>
</evidence>
<dbReference type="InterPro" id="IPR001841">
    <property type="entry name" value="Znf_RING"/>
</dbReference>
<dbReference type="Gene3D" id="3.30.40.10">
    <property type="entry name" value="Zinc/RING finger domain, C3HC4 (zinc finger)"/>
    <property type="match status" value="2"/>
</dbReference>
<dbReference type="EMBL" id="OZ075111">
    <property type="protein sequence ID" value="CAL4887303.1"/>
    <property type="molecule type" value="Genomic_DNA"/>
</dbReference>
<evidence type="ECO:0000256" key="4">
    <source>
        <dbReference type="PROSITE-ProRule" id="PRU00228"/>
    </source>
</evidence>
<dbReference type="PROSITE" id="PS00518">
    <property type="entry name" value="ZF_RING_1"/>
    <property type="match status" value="1"/>
</dbReference>
<evidence type="ECO:0000256" key="1">
    <source>
        <dbReference type="ARBA" id="ARBA00022723"/>
    </source>
</evidence>
<feature type="domain" description="RING-type" evidence="6">
    <location>
        <begin position="167"/>
        <end position="208"/>
    </location>
</feature>
<dbReference type="SMART" id="SM00291">
    <property type="entry name" value="ZnF_ZZ"/>
    <property type="match status" value="1"/>
</dbReference>
<feature type="compositionally biased region" description="Basic and acidic residues" evidence="5">
    <location>
        <begin position="28"/>
        <end position="37"/>
    </location>
</feature>
<keyword evidence="2 4" id="KW-0863">Zinc-finger</keyword>
<keyword evidence="1" id="KW-0479">Metal-binding</keyword>
<dbReference type="SMART" id="SM00184">
    <property type="entry name" value="RING"/>
    <property type="match status" value="2"/>
</dbReference>
<evidence type="ECO:0000313" key="9">
    <source>
        <dbReference type="Proteomes" id="UP001497457"/>
    </source>
</evidence>
<evidence type="ECO:0000313" key="8">
    <source>
        <dbReference type="EMBL" id="CAL4887303.1"/>
    </source>
</evidence>
<dbReference type="PROSITE" id="PS01357">
    <property type="entry name" value="ZF_ZZ_1"/>
    <property type="match status" value="1"/>
</dbReference>
<dbReference type="AlphaFoldDB" id="A0ABC8VB70"/>
<sequence length="465" mass="51439">MKPAEGSERGPPVKEEDGTFTKGSSIPRQEKGEESPVYRRRPRPEEEGAVADDPMARDCFFFDLEKGYSDAVEQQQGAIAWDVLVEEPKGGEERRTRTATEDEQATDAAGLLIPHVDEEAREALVAESTTPLTEAQPVPKVTENSPMEVDEEDALLVDDAADRWLRCPVCFHLLFKPAAVTACGHIHCMDCLLEAMNIAGVSTCTLCRNAYDHFPGECTLISTLVQKSVKGEFEGKQIVGDKVQLEDVTCDVCKEILCEPSVLNCGHVFCISCLTVDGDTIKCPSCSAVHANEHPVVCSYVNHFIKACFPEEYKLRIQKVGKSSGTLLLEYKGQSRNVKISRTHVGVGCDSCGIYPIQGNRFTCKTCVNFDLCEKCVKKNTSIQGRFGQQHPPDHVLELNDSFLFTTVLSALNEKNEDGGEEPRLPEDGEEEQRLAERPLGLLWASTNEDGYEPEDFIDDELLMP</sequence>
<dbReference type="InterPro" id="IPR000433">
    <property type="entry name" value="Znf_ZZ"/>
</dbReference>
<evidence type="ECO:0000259" key="7">
    <source>
        <dbReference type="PROSITE" id="PS50135"/>
    </source>
</evidence>
<reference evidence="8" key="1">
    <citation type="submission" date="2024-10" db="EMBL/GenBank/DDBJ databases">
        <authorList>
            <person name="Ryan C."/>
        </authorList>
    </citation>
    <scope>NUCLEOTIDE SEQUENCE [LARGE SCALE GENOMIC DNA]</scope>
</reference>
<evidence type="ECO:0000256" key="5">
    <source>
        <dbReference type="SAM" id="MobiDB-lite"/>
    </source>
</evidence>
<feature type="region of interest" description="Disordered" evidence="5">
    <location>
        <begin position="414"/>
        <end position="465"/>
    </location>
</feature>
<feature type="compositionally biased region" description="Acidic residues" evidence="5">
    <location>
        <begin position="450"/>
        <end position="465"/>
    </location>
</feature>
<dbReference type="PANTHER" id="PTHR15898:SF13">
    <property type="entry name" value="BIFUNCTIONAL APOPTOSIS REGULATOR"/>
    <property type="match status" value="1"/>
</dbReference>
<dbReference type="InterPro" id="IPR043145">
    <property type="entry name" value="Znf_ZZ_sf"/>
</dbReference>
<feature type="domain" description="RING-type" evidence="6">
    <location>
        <begin position="250"/>
        <end position="287"/>
    </location>
</feature>
<name>A0ABC8VB70_9POAL</name>
<dbReference type="Proteomes" id="UP001497457">
    <property type="component" value="Chromosome 1b"/>
</dbReference>
<dbReference type="Gene3D" id="3.30.60.90">
    <property type="match status" value="1"/>
</dbReference>
<dbReference type="SUPFAM" id="SSF57850">
    <property type="entry name" value="RING/U-box"/>
    <property type="match status" value="3"/>
</dbReference>
<dbReference type="GO" id="GO:0008270">
    <property type="term" value="F:zinc ion binding"/>
    <property type="evidence" value="ECO:0007669"/>
    <property type="project" value="UniProtKB-KW"/>
</dbReference>
<evidence type="ECO:0000256" key="2">
    <source>
        <dbReference type="ARBA" id="ARBA00022771"/>
    </source>
</evidence>
<protein>
    <submittedName>
        <fullName evidence="8">Uncharacterized protein</fullName>
    </submittedName>
</protein>
<dbReference type="InterPro" id="IPR013083">
    <property type="entry name" value="Znf_RING/FYVE/PHD"/>
</dbReference>